<accession>A0AAV2RI52</accession>
<feature type="compositionally biased region" description="Low complexity" evidence="5">
    <location>
        <begin position="341"/>
        <end position="363"/>
    </location>
</feature>
<evidence type="ECO:0000256" key="3">
    <source>
        <dbReference type="ARBA" id="ARBA00023242"/>
    </source>
</evidence>
<feature type="region of interest" description="Disordered" evidence="5">
    <location>
        <begin position="524"/>
        <end position="648"/>
    </location>
</feature>
<dbReference type="GO" id="GO:0009649">
    <property type="term" value="P:entrainment of circadian clock"/>
    <property type="evidence" value="ECO:0007669"/>
    <property type="project" value="TreeGrafter"/>
</dbReference>
<evidence type="ECO:0000256" key="2">
    <source>
        <dbReference type="ARBA" id="ARBA00008174"/>
    </source>
</evidence>
<keyword evidence="3" id="KW-0539">Nucleus</keyword>
<dbReference type="Proteomes" id="UP001497623">
    <property type="component" value="Unassembled WGS sequence"/>
</dbReference>
<dbReference type="GO" id="GO:0031298">
    <property type="term" value="C:replication fork protection complex"/>
    <property type="evidence" value="ECO:0007669"/>
    <property type="project" value="TreeGrafter"/>
</dbReference>
<feature type="compositionally biased region" description="Polar residues" evidence="5">
    <location>
        <begin position="1328"/>
        <end position="1339"/>
    </location>
</feature>
<gene>
    <name evidence="8" type="ORF">MNOR_LOCUS24972</name>
</gene>
<feature type="compositionally biased region" description="Basic residues" evidence="5">
    <location>
        <begin position="628"/>
        <end position="644"/>
    </location>
</feature>
<keyword evidence="4" id="KW-0175">Coiled coil</keyword>
<evidence type="ECO:0000313" key="8">
    <source>
        <dbReference type="EMBL" id="CAL4125074.1"/>
    </source>
</evidence>
<reference evidence="8 9" key="1">
    <citation type="submission" date="2024-05" db="EMBL/GenBank/DDBJ databases">
        <authorList>
            <person name="Wallberg A."/>
        </authorList>
    </citation>
    <scope>NUCLEOTIDE SEQUENCE [LARGE SCALE GENOMIC DNA]</scope>
</reference>
<dbReference type="PANTHER" id="PTHR22940">
    <property type="entry name" value="TIMEOUT/TIMELESS-2"/>
    <property type="match status" value="1"/>
</dbReference>
<organism evidence="8 9">
    <name type="scientific">Meganyctiphanes norvegica</name>
    <name type="common">Northern krill</name>
    <name type="synonym">Thysanopoda norvegica</name>
    <dbReference type="NCBI Taxonomy" id="48144"/>
    <lineage>
        <taxon>Eukaryota</taxon>
        <taxon>Metazoa</taxon>
        <taxon>Ecdysozoa</taxon>
        <taxon>Arthropoda</taxon>
        <taxon>Crustacea</taxon>
        <taxon>Multicrustacea</taxon>
        <taxon>Malacostraca</taxon>
        <taxon>Eumalacostraca</taxon>
        <taxon>Eucarida</taxon>
        <taxon>Euphausiacea</taxon>
        <taxon>Euphausiidae</taxon>
        <taxon>Meganyctiphanes</taxon>
    </lineage>
</organism>
<dbReference type="InterPro" id="IPR044998">
    <property type="entry name" value="Timeless"/>
</dbReference>
<evidence type="ECO:0000313" key="9">
    <source>
        <dbReference type="Proteomes" id="UP001497623"/>
    </source>
</evidence>
<feature type="region of interest" description="Disordered" evidence="5">
    <location>
        <begin position="1324"/>
        <end position="1344"/>
    </location>
</feature>
<evidence type="ECO:0000256" key="1">
    <source>
        <dbReference type="ARBA" id="ARBA00004123"/>
    </source>
</evidence>
<evidence type="ECO:0008006" key="10">
    <source>
        <dbReference type="Google" id="ProtNLM"/>
    </source>
</evidence>
<dbReference type="Pfam" id="PF05029">
    <property type="entry name" value="TIMELESS_C"/>
    <property type="match status" value="1"/>
</dbReference>
<evidence type="ECO:0000259" key="7">
    <source>
        <dbReference type="Pfam" id="PF05029"/>
    </source>
</evidence>
<dbReference type="GO" id="GO:0048511">
    <property type="term" value="P:rhythmic process"/>
    <property type="evidence" value="ECO:0007669"/>
    <property type="project" value="UniProtKB-KW"/>
</dbReference>
<dbReference type="InterPro" id="IPR006906">
    <property type="entry name" value="Timeless_N"/>
</dbReference>
<keyword evidence="9" id="KW-1185">Reference proteome</keyword>
<evidence type="ECO:0000259" key="6">
    <source>
        <dbReference type="Pfam" id="PF04821"/>
    </source>
</evidence>
<feature type="compositionally biased region" description="Polar residues" evidence="5">
    <location>
        <begin position="463"/>
        <end position="485"/>
    </location>
</feature>
<feature type="domain" description="Timeless C-terminal" evidence="7">
    <location>
        <begin position="1160"/>
        <end position="1261"/>
    </location>
</feature>
<feature type="compositionally biased region" description="Polar residues" evidence="5">
    <location>
        <begin position="282"/>
        <end position="299"/>
    </location>
</feature>
<protein>
    <recommendedName>
        <fullName evidence="10">Timeless</fullName>
    </recommendedName>
</protein>
<feature type="region of interest" description="Disordered" evidence="5">
    <location>
        <begin position="273"/>
        <end position="367"/>
    </location>
</feature>
<feature type="region of interest" description="Disordered" evidence="5">
    <location>
        <begin position="422"/>
        <end position="485"/>
    </location>
</feature>
<feature type="coiled-coil region" evidence="4">
    <location>
        <begin position="178"/>
        <end position="205"/>
    </location>
</feature>
<dbReference type="GO" id="GO:0000076">
    <property type="term" value="P:DNA replication checkpoint signaling"/>
    <property type="evidence" value="ECO:0007669"/>
    <property type="project" value="TreeGrafter"/>
</dbReference>
<dbReference type="GO" id="GO:0043111">
    <property type="term" value="P:replication fork arrest"/>
    <property type="evidence" value="ECO:0007669"/>
    <property type="project" value="TreeGrafter"/>
</dbReference>
<dbReference type="InterPro" id="IPR007725">
    <property type="entry name" value="TIMELESS_C"/>
</dbReference>
<comment type="similarity">
    <text evidence="2">Belongs to the timeless family.</text>
</comment>
<comment type="caution">
    <text evidence="8">The sequence shown here is derived from an EMBL/GenBank/DDBJ whole genome shotgun (WGS) entry which is preliminary data.</text>
</comment>
<feature type="compositionally biased region" description="Polar residues" evidence="5">
    <location>
        <begin position="602"/>
        <end position="619"/>
    </location>
</feature>
<feature type="compositionally biased region" description="Polar residues" evidence="5">
    <location>
        <begin position="318"/>
        <end position="338"/>
    </location>
</feature>
<feature type="non-terminal residue" evidence="8">
    <location>
        <position position="1484"/>
    </location>
</feature>
<sequence>MEWMLMNMDRFFAPAVQLGRFHGDKYIPSKNCQGTIQIDEILRRLVQDKARWHFRRSLFMNKIISQNLLPTLIHVKEDREVLKATVKVLQELMTPVECLIPVETMGRNCEGRRIIHELESSILLHKKMFLDTRVTKAIVDLMGSILQESRVLSLSECECINHCLLLVRNLLHVSSNSLAQTQQQRQQQQQQRKQQQQQNQQLTSGHSVVLLEDQIMWNLFAQRFDNILIQLLTCHQQHVWNVTIVQLVSLMYREQKQENIRNLINEWLDSSLSESSEDDENNTMSSYSDNISTSDPVSDSSERLSPVNEIPKLEKTNKNNASTSSTLNSELSQTTIKKIQSVESSKDSGFSSSFQPSGSNQDSSPEESNIELLVLQYLMNQTSEANQGKEDKNYLNIEDLQKDISQNETQTNNVLEIEMEEVRSEGGSKGGSEGSTHQHTMDDITQRSMTRLSKGEAGRGQGKISSKPTMQNKGNTGKNGPSDFTMTEEKNIIKNNKKCVQIFHFKFLTLGIGSKNMATCGDIQEKDHSDHMPTCATEKSIPSDPSTVSPYGIQELPLSEINRRPPNETQTTSDDNKPPPQLPKLLKKGPGSGTKRSRHSMSQKMSENQENEFSNSTGSDCDEGPASKRPHHQKPHKMLSKPRPAKMVQKAIQERNVKRTKLLRRKESHSIKAKALLHHHPSPEDITTLLKEFTVDFMLKGYANLVQGLRNQVLMPYQIDLDKSHVLWLITYFMRFAVELDLEISQLSPVLSIEIVSYLVYEGVVLQEELERAVRNGETNLQSHVRRLHLVVTALREFFLAFEICMKKDPASYDSQHLLKIKEDIGQLVEVRQLFLLLIRTYRPGVLNINYLQDLITTNHRFLTTQESASPTLSSPNTFDIFDHVKQFCTMEIMRHYGLLLENFENNDEPVNDCIFTMMHHVIGDLRSINVLLQPQILRVLLKIWKEGFDICGEWADLIEYILRKCTRVRTESRRRDEKRTESEKLLVMKTGIELTDEDLDHWYSLYSVQENEADLMDKIKEVCCDDSIEEPVKKEVIQNLLARGFITSIECTKLCAEIPTPAASEAERKSETGVSLNSDHMQVSMTDMEVLSTGTQDQEDLLLATKKSPEDSKYNLTHSHKMTAQGKYLGRTAYMDCENSQLSDHEDPWDDNANVVGIINKLKEEGLGAHVEWLQRQLLEACFAKLKIVGPEVPKQEPISSHFTISNQSIPLIPWTSDQELILSNPWFRQLLGELGLHLPSDTGKIFPRIPNFWSPDVLYLMAKRLGDMDSCPLKVSSERVKHFICEMRTLSLTGALKQESDSISKNKGSACMVFSDHDESSREQISECSMENNRSTYSSSSSPELDGDVIFHQLPIMHIDNKKYDTQLLYSSSIEDSPTMMVAPQPPSWRVAAIEAVSEAKVASVVVSGSPPLSHVPMCLSTFLGQSPTKPAMIPEPSRTGNIDSSSSVLQIVVEPPSSSDDVDMKTDVVECDRRSQRTECC</sequence>
<dbReference type="GO" id="GO:0006281">
    <property type="term" value="P:DNA repair"/>
    <property type="evidence" value="ECO:0007669"/>
    <property type="project" value="TreeGrafter"/>
</dbReference>
<dbReference type="EMBL" id="CAXKWB010023344">
    <property type="protein sequence ID" value="CAL4125074.1"/>
    <property type="molecule type" value="Genomic_DNA"/>
</dbReference>
<evidence type="ECO:0000256" key="5">
    <source>
        <dbReference type="SAM" id="MobiDB-lite"/>
    </source>
</evidence>
<dbReference type="Pfam" id="PF04821">
    <property type="entry name" value="TIMELESS"/>
    <property type="match status" value="1"/>
</dbReference>
<comment type="subcellular location">
    <subcellularLocation>
        <location evidence="1">Nucleus</location>
    </subcellularLocation>
</comment>
<name>A0AAV2RI52_MEGNR</name>
<proteinExistence type="inferred from homology"/>
<dbReference type="GO" id="GO:0003677">
    <property type="term" value="F:DNA binding"/>
    <property type="evidence" value="ECO:0007669"/>
    <property type="project" value="TreeGrafter"/>
</dbReference>
<evidence type="ECO:0000256" key="4">
    <source>
        <dbReference type="SAM" id="Coils"/>
    </source>
</evidence>
<feature type="domain" description="Timeless N-terminal" evidence="6">
    <location>
        <begin position="26"/>
        <end position="285"/>
    </location>
</feature>
<dbReference type="PANTHER" id="PTHR22940:SF5">
    <property type="entry name" value="PROTEIN TIMELESS"/>
    <property type="match status" value="1"/>
</dbReference>